<evidence type="ECO:0000256" key="3">
    <source>
        <dbReference type="ARBA" id="ARBA00022737"/>
    </source>
</evidence>
<keyword evidence="7" id="KW-0862">Zinc</keyword>
<dbReference type="GO" id="GO:0008270">
    <property type="term" value="F:zinc ion binding"/>
    <property type="evidence" value="ECO:0007669"/>
    <property type="project" value="UniProtKB-KW"/>
</dbReference>
<dbReference type="PROSITE" id="PS50013">
    <property type="entry name" value="CHROMO_2"/>
    <property type="match status" value="1"/>
</dbReference>
<dbReference type="GO" id="GO:0003682">
    <property type="term" value="F:chromatin binding"/>
    <property type="evidence" value="ECO:0007669"/>
    <property type="project" value="TreeGrafter"/>
</dbReference>
<dbReference type="PROSITE" id="PS51194">
    <property type="entry name" value="HELICASE_CTER"/>
    <property type="match status" value="1"/>
</dbReference>
<evidence type="ECO:0000313" key="15">
    <source>
        <dbReference type="EMBL" id="CEP01278.1"/>
    </source>
</evidence>
<evidence type="ECO:0000256" key="5">
    <source>
        <dbReference type="ARBA" id="ARBA00022771"/>
    </source>
</evidence>
<evidence type="ECO:0000256" key="6">
    <source>
        <dbReference type="ARBA" id="ARBA00022801"/>
    </source>
</evidence>
<dbReference type="PANTHER" id="PTHR45623">
    <property type="entry name" value="CHROMODOMAIN-HELICASE-DNA-BINDING PROTEIN 3-RELATED-RELATED"/>
    <property type="match status" value="1"/>
</dbReference>
<dbReference type="Gene3D" id="3.30.40.100">
    <property type="match status" value="1"/>
</dbReference>
<keyword evidence="5" id="KW-0863">Zinc-finger</keyword>
<keyword evidence="9" id="KW-0539">Nucleus</keyword>
<dbReference type="InterPro" id="IPR011124">
    <property type="entry name" value="Znf_CW"/>
</dbReference>
<evidence type="ECO:0000256" key="10">
    <source>
        <dbReference type="SAM" id="MobiDB-lite"/>
    </source>
</evidence>
<feature type="compositionally biased region" description="Basic residues" evidence="10">
    <location>
        <begin position="404"/>
        <end position="414"/>
    </location>
</feature>
<keyword evidence="4" id="KW-0547">Nucleotide-binding</keyword>
<evidence type="ECO:0000256" key="8">
    <source>
        <dbReference type="ARBA" id="ARBA00022840"/>
    </source>
</evidence>
<dbReference type="InterPro" id="IPR038718">
    <property type="entry name" value="SNF2-like_sf"/>
</dbReference>
<dbReference type="InterPro" id="IPR000953">
    <property type="entry name" value="Chromo/chromo_shadow_dom"/>
</dbReference>
<feature type="region of interest" description="Disordered" evidence="10">
    <location>
        <begin position="358"/>
        <end position="440"/>
    </location>
</feature>
<comment type="subcellular location">
    <subcellularLocation>
        <location evidence="1">Nucleus</location>
    </subcellularLocation>
</comment>
<dbReference type="PROSITE" id="PS51050">
    <property type="entry name" value="ZF_CW"/>
    <property type="match status" value="1"/>
</dbReference>
<feature type="domain" description="Helicase ATP-binding" evidence="13">
    <location>
        <begin position="670"/>
        <end position="856"/>
    </location>
</feature>
<dbReference type="Gene3D" id="3.40.50.10810">
    <property type="entry name" value="Tandem AAA-ATPase domain"/>
    <property type="match status" value="1"/>
</dbReference>
<protein>
    <submittedName>
        <fullName evidence="15">Uncharacterized protein</fullName>
    </submittedName>
</protein>
<evidence type="ECO:0000256" key="1">
    <source>
        <dbReference type="ARBA" id="ARBA00004123"/>
    </source>
</evidence>
<dbReference type="Pfam" id="PF07496">
    <property type="entry name" value="zf-CW"/>
    <property type="match status" value="1"/>
</dbReference>
<evidence type="ECO:0000259" key="14">
    <source>
        <dbReference type="PROSITE" id="PS51194"/>
    </source>
</evidence>
<keyword evidence="16" id="KW-1185">Reference proteome</keyword>
<dbReference type="SMART" id="SM00487">
    <property type="entry name" value="DEXDc"/>
    <property type="match status" value="1"/>
</dbReference>
<dbReference type="SUPFAM" id="SSF54160">
    <property type="entry name" value="Chromo domain-like"/>
    <property type="match status" value="1"/>
</dbReference>
<evidence type="ECO:0000313" key="16">
    <source>
        <dbReference type="Proteomes" id="UP000039324"/>
    </source>
</evidence>
<feature type="compositionally biased region" description="Acidic residues" evidence="10">
    <location>
        <begin position="1443"/>
        <end position="1460"/>
    </location>
</feature>
<organism evidence="15 16">
    <name type="scientific">Plasmodiophora brassicae</name>
    <name type="common">Clubroot disease agent</name>
    <dbReference type="NCBI Taxonomy" id="37360"/>
    <lineage>
        <taxon>Eukaryota</taxon>
        <taxon>Sar</taxon>
        <taxon>Rhizaria</taxon>
        <taxon>Endomyxa</taxon>
        <taxon>Phytomyxea</taxon>
        <taxon>Plasmodiophorida</taxon>
        <taxon>Plasmodiophoridae</taxon>
        <taxon>Plasmodiophora</taxon>
    </lineage>
</organism>
<feature type="compositionally biased region" description="Acidic residues" evidence="10">
    <location>
        <begin position="366"/>
        <end position="399"/>
    </location>
</feature>
<dbReference type="CDD" id="cd17995">
    <property type="entry name" value="DEXHc_CHD6_7_8_9"/>
    <property type="match status" value="1"/>
</dbReference>
<feature type="compositionally biased region" description="Acidic residues" evidence="10">
    <location>
        <begin position="1538"/>
        <end position="1555"/>
    </location>
</feature>
<dbReference type="InterPro" id="IPR027417">
    <property type="entry name" value="P-loop_NTPase"/>
</dbReference>
<evidence type="ECO:0000256" key="2">
    <source>
        <dbReference type="ARBA" id="ARBA00022723"/>
    </source>
</evidence>
<dbReference type="STRING" id="37360.A0A0G4J0Y2"/>
<dbReference type="InterPro" id="IPR016197">
    <property type="entry name" value="Chromo-like_dom_sf"/>
</dbReference>
<dbReference type="GO" id="GO:0140658">
    <property type="term" value="F:ATP-dependent chromatin remodeler activity"/>
    <property type="evidence" value="ECO:0007669"/>
    <property type="project" value="TreeGrafter"/>
</dbReference>
<evidence type="ECO:0000256" key="7">
    <source>
        <dbReference type="ARBA" id="ARBA00022833"/>
    </source>
</evidence>
<dbReference type="CDD" id="cd18659">
    <property type="entry name" value="CD2_tandem"/>
    <property type="match status" value="1"/>
</dbReference>
<dbReference type="Gene3D" id="2.40.50.40">
    <property type="match status" value="2"/>
</dbReference>
<evidence type="ECO:0000256" key="4">
    <source>
        <dbReference type="ARBA" id="ARBA00022741"/>
    </source>
</evidence>
<feature type="compositionally biased region" description="Low complexity" evidence="10">
    <location>
        <begin position="1"/>
        <end position="15"/>
    </location>
</feature>
<dbReference type="InterPro" id="IPR000330">
    <property type="entry name" value="SNF2_N"/>
</dbReference>
<dbReference type="PROSITE" id="PS51192">
    <property type="entry name" value="HELICASE_ATP_BIND_1"/>
    <property type="match status" value="1"/>
</dbReference>
<dbReference type="OrthoDB" id="5857104at2759"/>
<evidence type="ECO:0000259" key="12">
    <source>
        <dbReference type="PROSITE" id="PS51050"/>
    </source>
</evidence>
<evidence type="ECO:0000259" key="11">
    <source>
        <dbReference type="PROSITE" id="PS50013"/>
    </source>
</evidence>
<evidence type="ECO:0000256" key="9">
    <source>
        <dbReference type="ARBA" id="ARBA00023242"/>
    </source>
</evidence>
<dbReference type="EMBL" id="CDSF01000112">
    <property type="protein sequence ID" value="CEP01278.1"/>
    <property type="molecule type" value="Genomic_DNA"/>
</dbReference>
<keyword evidence="3" id="KW-0677">Repeat</keyword>
<dbReference type="GO" id="GO:0005524">
    <property type="term" value="F:ATP binding"/>
    <property type="evidence" value="ECO:0007669"/>
    <property type="project" value="UniProtKB-KW"/>
</dbReference>
<dbReference type="CDD" id="cd18793">
    <property type="entry name" value="SF2_C_SNF"/>
    <property type="match status" value="1"/>
</dbReference>
<name>A0A0G4J0Y2_PLABS</name>
<feature type="domain" description="CW-type" evidence="12">
    <location>
        <begin position="152"/>
        <end position="203"/>
    </location>
</feature>
<dbReference type="SMART" id="SM00490">
    <property type="entry name" value="HELICc"/>
    <property type="match status" value="1"/>
</dbReference>
<dbReference type="InterPro" id="IPR049730">
    <property type="entry name" value="SNF2/RAD54-like_C"/>
</dbReference>
<dbReference type="InterPro" id="IPR001650">
    <property type="entry name" value="Helicase_C-like"/>
</dbReference>
<sequence length="1625" mass="181849">MSTATRRSTAAAQAQPVRKSARNSLPKQANGVPNKKSGAKSTPSEAAKPTAKSSANKKKGDSPPDDTKPVPDGDAVNGDGSPIKVKVPRQVIKVRFSRQNIEFVPITVRVPKKKLVAEGAVAAEAVAPSTPVAKGTPVAGKAQKGKKGVPTQAVASVFVKCTAPGCGKWRVLSSITGDPKVWTCSMNTDKQYASCDAPLQDMNGLVPPAESAVTAAEVATPASSSIVLKDQSEWTEAEIDSLVNFVARNGLDSWQLLEEDPVLSERHTSGEFCDERFNLLFGLSSGTVKPESTFAVLRSSNTQHMNNPYVREYLSRFYPHHMSQLRHQYNQYAYHLAQQMVRNPVRAQYAAARGQMERGGVHYNEDGEPYESSTSEEEDSDTSSSGDSEEVELESDSDDEYGRRKGSKPKKSRQKREEVPKFVENVRPQGARSSGRLSGGVRKSYTYDAFSFVDDEVSDSSGESEPAERIDKIFATRDHEEQCTANKHKPGSHNKVVCDCKQQFYLKPEGVSYIHCEWLDMDTINERFGRPGVDKVKRYLKVREEKDEENLKMWGGEPFNPDFAEVEKIIAVQTQLVQNSRTKATVEKFLVKWKELSYGESTWETREDINNESKIESFLENNKIPDEETEKKLAVAPTPSLIAEWYKESPAFKSGNSLRDYQLQGLNWLVKNYHLGRNTMLADEMGLGKTVQSVALLYHLSHSLRIHGPFMVVVPLSTIGHWQKEFQTWTNMNVVMYHDIVKAKVNRGIIREHEFYYKGTTKVKFHVLLTTYETLIADIADLSTIHWQQLIIDEGHRLKNRNARLLQALMQLQGPPKPGPDGKLQRVPPRRILLTGTPIQNSTEELWTLLNYIAPFEFYSLEAFMEKFGDLKDSSQVEELQEVIRPYVLRRMKENVEKSIPPKEETIIDIELTTLQKQYYRAIYEKNRTFLSRGCEKSNMPRLINIEMELRKCCNHPWLIKGVEDKEVDMHAPNDTYCEKTVAASGKMVLLDKLLPKLRSEGHRVLIFSQMRQVLDILEFYCEHMGYAYERLDGHTHGNDRQRAIDNFSREGSDRFVFLLSTRAGGVGLNLTAADTVIIFDSDWNPQQDVQAQARVHRIGQQKNVSVYRLVTRNTYEAEMFERASKKLGLDQAVLTTMMVNPSDGGMDDSDKQDLELLLRKGAYGVLNDDDTAAKEFCDANIDEILARQSRVVVHKAGAEQTTGTSLGALQYQKMTFASEGADANIDINDPKFWEKVLAKEQRVGEYTAQDLLDMFLAGVDCAMGKPHPQELERIAAEEAKASGADEAAAGESVVENGPSEGAGEGAAASDAMQVDEEATEEDEPKVVEEAPAPKGKRGKRNAAKGDAKKEEKFVDDRLNFKTVKGRQTFMDALRIKVQRTISARNAGEHIPDLFVLIDLLQRVAVIDQWFSKKQKDQALIWQRELESRGRRRASRGGFTADENVEDEDFSGEDMDEIFEEADHNSPVASGRAGRGRGRGRGGRAGGGGTRKRAAPKKESTPRTKKTPASRKRGKPDSELEPSEKPSKVRNVKFSMGSDEEDVEKEADVGDEEEEPIRTPTRKAAARAKVRSAIQLLCDPHANACVRIRPRQPECTIVANRKTRSLTMTTTPDDLSAVRPWPDAN</sequence>
<feature type="compositionally biased region" description="Low complexity" evidence="10">
    <location>
        <begin position="1282"/>
        <end position="1310"/>
    </location>
</feature>
<dbReference type="GO" id="GO:0016887">
    <property type="term" value="F:ATP hydrolysis activity"/>
    <property type="evidence" value="ECO:0007669"/>
    <property type="project" value="TreeGrafter"/>
</dbReference>
<dbReference type="Pfam" id="PF00271">
    <property type="entry name" value="Helicase_C"/>
    <property type="match status" value="1"/>
</dbReference>
<feature type="region of interest" description="Disordered" evidence="10">
    <location>
        <begin position="1279"/>
        <end position="1350"/>
    </location>
</feature>
<feature type="region of interest" description="Disordered" evidence="10">
    <location>
        <begin position="1428"/>
        <end position="1564"/>
    </location>
</feature>
<dbReference type="Pfam" id="PF00176">
    <property type="entry name" value="SNF2-rel_dom"/>
    <property type="match status" value="1"/>
</dbReference>
<dbReference type="InterPro" id="IPR014001">
    <property type="entry name" value="Helicase_ATP-bd"/>
</dbReference>
<feature type="domain" description="Helicase C-terminal" evidence="14">
    <location>
        <begin position="990"/>
        <end position="1143"/>
    </location>
</feature>
<feature type="compositionally biased region" description="Acidic residues" evidence="10">
    <location>
        <begin position="1314"/>
        <end position="1324"/>
    </location>
</feature>
<dbReference type="Gene3D" id="3.40.50.300">
    <property type="entry name" value="P-loop containing nucleotide triphosphate hydrolases"/>
    <property type="match status" value="1"/>
</dbReference>
<dbReference type="GO" id="GO:0000785">
    <property type="term" value="C:chromatin"/>
    <property type="evidence" value="ECO:0007669"/>
    <property type="project" value="TreeGrafter"/>
</dbReference>
<dbReference type="SMART" id="SM00298">
    <property type="entry name" value="CHROMO"/>
    <property type="match status" value="1"/>
</dbReference>
<gene>
    <name evidence="15" type="ORF">PBRA_001884</name>
</gene>
<dbReference type="InterPro" id="IPR023780">
    <property type="entry name" value="Chromo_domain"/>
</dbReference>
<dbReference type="GO" id="GO:0003677">
    <property type="term" value="F:DNA binding"/>
    <property type="evidence" value="ECO:0007669"/>
    <property type="project" value="TreeGrafter"/>
</dbReference>
<dbReference type="Pfam" id="PF00385">
    <property type="entry name" value="Chromo"/>
    <property type="match status" value="1"/>
</dbReference>
<feature type="compositionally biased region" description="Basic and acidic residues" evidence="10">
    <location>
        <begin position="58"/>
        <end position="71"/>
    </location>
</feature>
<dbReference type="SUPFAM" id="SSF52540">
    <property type="entry name" value="P-loop containing nucleoside triphosphate hydrolases"/>
    <property type="match status" value="2"/>
</dbReference>
<evidence type="ECO:0000259" key="13">
    <source>
        <dbReference type="PROSITE" id="PS51192"/>
    </source>
</evidence>
<feature type="compositionally biased region" description="Basic and acidic residues" evidence="10">
    <location>
        <begin position="1515"/>
        <end position="1527"/>
    </location>
</feature>
<keyword evidence="8" id="KW-0067">ATP-binding</keyword>
<feature type="region of interest" description="Disordered" evidence="10">
    <location>
        <begin position="1"/>
        <end position="82"/>
    </location>
</feature>
<keyword evidence="2" id="KW-0479">Metal-binding</keyword>
<keyword evidence="6" id="KW-0378">Hydrolase</keyword>
<reference evidence="15 16" key="1">
    <citation type="submission" date="2015-02" db="EMBL/GenBank/DDBJ databases">
        <authorList>
            <person name="Chooi Y.-H."/>
        </authorList>
    </citation>
    <scope>NUCLEOTIDE SEQUENCE [LARGE SCALE GENOMIC DNA]</scope>
    <source>
        <strain evidence="15">E3</strain>
    </source>
</reference>
<dbReference type="PANTHER" id="PTHR45623:SF11">
    <property type="entry name" value="KISMET, ISOFORM C"/>
    <property type="match status" value="1"/>
</dbReference>
<dbReference type="Proteomes" id="UP000039324">
    <property type="component" value="Unassembled WGS sequence"/>
</dbReference>
<proteinExistence type="predicted"/>
<dbReference type="GO" id="GO:0005634">
    <property type="term" value="C:nucleus"/>
    <property type="evidence" value="ECO:0007669"/>
    <property type="project" value="UniProtKB-SubCell"/>
</dbReference>
<dbReference type="GO" id="GO:0042393">
    <property type="term" value="F:histone binding"/>
    <property type="evidence" value="ECO:0007669"/>
    <property type="project" value="TreeGrafter"/>
</dbReference>
<feature type="compositionally biased region" description="Basic residues" evidence="10">
    <location>
        <begin position="1503"/>
        <end position="1514"/>
    </location>
</feature>
<feature type="domain" description="Chromo" evidence="11">
    <location>
        <begin position="564"/>
        <end position="630"/>
    </location>
</feature>
<accession>A0A0G4J0Y2</accession>